<dbReference type="InterPro" id="IPR013849">
    <property type="entry name" value="DNA_helicase_Holl-junc_RuvA_I"/>
</dbReference>
<feature type="domain" description="Helix-hairpin-helix DNA-binding motif class 1" evidence="7">
    <location>
        <begin position="108"/>
        <end position="127"/>
    </location>
</feature>
<dbReference type="InterPro" id="IPR003583">
    <property type="entry name" value="Hlx-hairpin-Hlx_DNA-bd_motif"/>
</dbReference>
<accession>A0A369LGB2</accession>
<name>A0A369LGB2_9ACTN</name>
<dbReference type="GO" id="GO:0006281">
    <property type="term" value="P:DNA repair"/>
    <property type="evidence" value="ECO:0007669"/>
    <property type="project" value="UniProtKB-UniRule"/>
</dbReference>
<keyword evidence="4 6" id="KW-0233">DNA recombination</keyword>
<dbReference type="GO" id="GO:0006310">
    <property type="term" value="P:DNA recombination"/>
    <property type="evidence" value="ECO:0007669"/>
    <property type="project" value="UniProtKB-UniRule"/>
</dbReference>
<dbReference type="InterPro" id="IPR010994">
    <property type="entry name" value="RuvA_2-like"/>
</dbReference>
<keyword evidence="5 6" id="KW-0234">DNA repair</keyword>
<comment type="caution">
    <text evidence="8">The sequence shown here is derived from an EMBL/GenBank/DDBJ whole genome shotgun (WGS) entry which is preliminary data.</text>
</comment>
<comment type="function">
    <text evidence="6">The RuvA-RuvB-RuvC complex processes Holliday junction (HJ) DNA during genetic recombination and DNA repair, while the RuvA-RuvB complex plays an important role in the rescue of blocked DNA replication forks via replication fork reversal (RFR). RuvA specifically binds to HJ cruciform DNA, conferring on it an open structure. The RuvB hexamer acts as an ATP-dependent pump, pulling dsDNA into and through the RuvAB complex. HJ branch migration allows RuvC to scan DNA until it finds its consensus sequence, where it cleaves and resolves the cruciform DNA.</text>
</comment>
<dbReference type="GO" id="GO:0048476">
    <property type="term" value="C:Holliday junction resolvase complex"/>
    <property type="evidence" value="ECO:0007669"/>
    <property type="project" value="UniProtKB-UniRule"/>
</dbReference>
<protein>
    <recommendedName>
        <fullName evidence="6">Holliday junction branch migration complex subunit RuvA</fullName>
    </recommendedName>
</protein>
<evidence type="ECO:0000313" key="8">
    <source>
        <dbReference type="EMBL" id="RDB58162.1"/>
    </source>
</evidence>
<dbReference type="Gene3D" id="1.10.150.20">
    <property type="entry name" value="5' to 3' exonuclease, C-terminal subdomain"/>
    <property type="match status" value="1"/>
</dbReference>
<evidence type="ECO:0000256" key="4">
    <source>
        <dbReference type="ARBA" id="ARBA00023172"/>
    </source>
</evidence>
<dbReference type="SUPFAM" id="SSF47781">
    <property type="entry name" value="RuvA domain 2-like"/>
    <property type="match status" value="1"/>
</dbReference>
<dbReference type="InterPro" id="IPR000085">
    <property type="entry name" value="RuvA"/>
</dbReference>
<feature type="region of interest" description="Domain I" evidence="6">
    <location>
        <begin position="1"/>
        <end position="64"/>
    </location>
</feature>
<dbReference type="Proteomes" id="UP000253975">
    <property type="component" value="Unassembled WGS sequence"/>
</dbReference>
<evidence type="ECO:0000313" key="9">
    <source>
        <dbReference type="Proteomes" id="UP000253975"/>
    </source>
</evidence>
<dbReference type="AlphaFoldDB" id="A0A369LGB2"/>
<comment type="similarity">
    <text evidence="6">Belongs to the RuvA family.</text>
</comment>
<organism evidence="8 9">
    <name type="scientific">Slackia isoflavoniconvertens</name>
    <dbReference type="NCBI Taxonomy" id="572010"/>
    <lineage>
        <taxon>Bacteria</taxon>
        <taxon>Bacillati</taxon>
        <taxon>Actinomycetota</taxon>
        <taxon>Coriobacteriia</taxon>
        <taxon>Eggerthellales</taxon>
        <taxon>Eggerthellaceae</taxon>
        <taxon>Slackia</taxon>
    </lineage>
</organism>
<comment type="caution">
    <text evidence="6">Lacks conserved residue(s) required for the propagation of feature annotation.</text>
</comment>
<reference evidence="8 9" key="1">
    <citation type="journal article" date="2018" name="Elife">
        <title>Discovery and characterization of a prevalent human gut bacterial enzyme sufficient for the inactivation of a family of plant toxins.</title>
        <authorList>
            <person name="Koppel N."/>
            <person name="Bisanz J.E."/>
            <person name="Pandelia M.E."/>
            <person name="Turnbaugh P.J."/>
            <person name="Balskus E.P."/>
        </authorList>
    </citation>
    <scope>NUCLEOTIDE SEQUENCE [LARGE SCALE GENOMIC DNA]</scope>
    <source>
        <strain evidence="8 9">OB21 GAM31</strain>
    </source>
</reference>
<comment type="subunit">
    <text evidence="6">Homotetramer. Forms an RuvA(8)-RuvB(12)-Holliday junction (HJ) complex. HJ DNA is sandwiched between 2 RuvA tetramers; dsDNA enters through RuvA and exits via RuvB. An RuvB hexamer assembles on each DNA strand where it exits the tetramer. Each RuvB hexamer is contacted by two RuvA subunits (via domain III) on 2 adjacent RuvB subunits; this complex drives branch migration. In the full resolvosome a probable DNA-RuvA(4)-RuvB(12)-RuvC(2) complex forms which resolves the HJ.</text>
</comment>
<evidence type="ECO:0000256" key="6">
    <source>
        <dbReference type="HAMAP-Rule" id="MF_00031"/>
    </source>
</evidence>
<feature type="region of interest" description="Domain III" evidence="6">
    <location>
        <begin position="147"/>
        <end position="198"/>
    </location>
</feature>
<dbReference type="InterPro" id="IPR012340">
    <property type="entry name" value="NA-bd_OB-fold"/>
</dbReference>
<dbReference type="NCBIfam" id="TIGR00084">
    <property type="entry name" value="ruvA"/>
    <property type="match status" value="1"/>
</dbReference>
<dbReference type="GO" id="GO:0005737">
    <property type="term" value="C:cytoplasm"/>
    <property type="evidence" value="ECO:0007669"/>
    <property type="project" value="UniProtKB-SubCell"/>
</dbReference>
<dbReference type="GO" id="GO:0009378">
    <property type="term" value="F:four-way junction helicase activity"/>
    <property type="evidence" value="ECO:0007669"/>
    <property type="project" value="InterPro"/>
</dbReference>
<dbReference type="SUPFAM" id="SSF50249">
    <property type="entry name" value="Nucleic acid-binding proteins"/>
    <property type="match status" value="1"/>
</dbReference>
<sequence length="198" mass="20549">MIAFLKGTMAGRSADTAFVDVNGVGFAVYMPATDVVKLPEAGADVALFTHLAVREDAMTLYGFLSQEEHALFLRLIGVSGIGPKAALAALSTFKPAELISAIQSEDVKAVSTIPGVGKKTAQRLILELKGNLAQAGEQDLFSAATAAATERLQGARDGLLAMGFTLAEADLALKGAPEELNTEGALLQYALKRLGSVG</sequence>
<feature type="domain" description="Helix-hairpin-helix DNA-binding motif class 1" evidence="7">
    <location>
        <begin position="73"/>
        <end position="92"/>
    </location>
</feature>
<keyword evidence="1 6" id="KW-0963">Cytoplasm</keyword>
<evidence type="ECO:0000259" key="7">
    <source>
        <dbReference type="SMART" id="SM00278"/>
    </source>
</evidence>
<evidence type="ECO:0000256" key="5">
    <source>
        <dbReference type="ARBA" id="ARBA00023204"/>
    </source>
</evidence>
<dbReference type="RefSeq" id="WP_114615672.1">
    <property type="nucleotide sequence ID" value="NZ_PPTO01000009.1"/>
</dbReference>
<dbReference type="SMART" id="SM00278">
    <property type="entry name" value="HhH1"/>
    <property type="match status" value="2"/>
</dbReference>
<gene>
    <name evidence="6 8" type="primary">ruvA</name>
    <name evidence="8" type="ORF">C1881_06220</name>
</gene>
<dbReference type="Pfam" id="PF14520">
    <property type="entry name" value="HHH_5"/>
    <property type="match status" value="1"/>
</dbReference>
<keyword evidence="3 6" id="KW-0238">DNA-binding</keyword>
<evidence type="ECO:0000256" key="1">
    <source>
        <dbReference type="ARBA" id="ARBA00022490"/>
    </source>
</evidence>
<keyword evidence="2 6" id="KW-0227">DNA damage</keyword>
<comment type="domain">
    <text evidence="6">Has three domains with a flexible linker between the domains II and III and assumes an 'L' shape. Domain III is highly mobile and contacts RuvB.</text>
</comment>
<proteinExistence type="inferred from homology"/>
<dbReference type="EMBL" id="PPTO01000009">
    <property type="protein sequence ID" value="RDB58162.1"/>
    <property type="molecule type" value="Genomic_DNA"/>
</dbReference>
<dbReference type="GO" id="GO:0000400">
    <property type="term" value="F:four-way junction DNA binding"/>
    <property type="evidence" value="ECO:0007669"/>
    <property type="project" value="UniProtKB-UniRule"/>
</dbReference>
<dbReference type="HAMAP" id="MF_00031">
    <property type="entry name" value="DNA_HJ_migration_RuvA"/>
    <property type="match status" value="1"/>
</dbReference>
<evidence type="ECO:0000256" key="2">
    <source>
        <dbReference type="ARBA" id="ARBA00022763"/>
    </source>
</evidence>
<dbReference type="GO" id="GO:0005524">
    <property type="term" value="F:ATP binding"/>
    <property type="evidence" value="ECO:0007669"/>
    <property type="project" value="InterPro"/>
</dbReference>
<dbReference type="Gene3D" id="2.40.50.140">
    <property type="entry name" value="Nucleic acid-binding proteins"/>
    <property type="match status" value="1"/>
</dbReference>
<evidence type="ECO:0000256" key="3">
    <source>
        <dbReference type="ARBA" id="ARBA00023125"/>
    </source>
</evidence>
<comment type="subcellular location">
    <subcellularLocation>
        <location evidence="6">Cytoplasm</location>
    </subcellularLocation>
</comment>
<dbReference type="Pfam" id="PF01330">
    <property type="entry name" value="RuvA_N"/>
    <property type="match status" value="1"/>
</dbReference>